<gene>
    <name evidence="3" type="ORF">DPMN_153030</name>
</gene>
<dbReference type="Proteomes" id="UP000828390">
    <property type="component" value="Unassembled WGS sequence"/>
</dbReference>
<dbReference type="Gene3D" id="3.90.70.120">
    <property type="match status" value="1"/>
</dbReference>
<evidence type="ECO:0000256" key="1">
    <source>
        <dbReference type="SAM" id="SignalP"/>
    </source>
</evidence>
<dbReference type="AlphaFoldDB" id="A0A9D4FJE0"/>
<reference evidence="3" key="1">
    <citation type="journal article" date="2019" name="bioRxiv">
        <title>The Genome of the Zebra Mussel, Dreissena polymorpha: A Resource for Invasive Species Research.</title>
        <authorList>
            <person name="McCartney M.A."/>
            <person name="Auch B."/>
            <person name="Kono T."/>
            <person name="Mallez S."/>
            <person name="Zhang Y."/>
            <person name="Obille A."/>
            <person name="Becker A."/>
            <person name="Abrahante J.E."/>
            <person name="Garbe J."/>
            <person name="Badalamenti J.P."/>
            <person name="Herman A."/>
            <person name="Mangelson H."/>
            <person name="Liachko I."/>
            <person name="Sullivan S."/>
            <person name="Sone E.D."/>
            <person name="Koren S."/>
            <person name="Silverstein K.A.T."/>
            <person name="Beckman K.B."/>
            <person name="Gohl D.M."/>
        </authorList>
    </citation>
    <scope>NUCLEOTIDE SEQUENCE</scope>
    <source>
        <strain evidence="3">Duluth1</strain>
        <tissue evidence="3">Whole animal</tissue>
    </source>
</reference>
<dbReference type="PANTHER" id="PTHR40552">
    <property type="entry name" value="AT05186P-RELATED"/>
    <property type="match status" value="1"/>
</dbReference>
<feature type="signal peptide" evidence="1">
    <location>
        <begin position="1"/>
        <end position="23"/>
    </location>
</feature>
<dbReference type="Pfam" id="PF04843">
    <property type="entry name" value="Herpes_teg_N"/>
    <property type="match status" value="1"/>
</dbReference>
<keyword evidence="4" id="KW-1185">Reference proteome</keyword>
<protein>
    <recommendedName>
        <fullName evidence="2">Peptidase C76 domain-containing protein</fullName>
    </recommendedName>
</protein>
<dbReference type="SUPFAM" id="SSF54001">
    <property type="entry name" value="Cysteine proteinases"/>
    <property type="match status" value="1"/>
</dbReference>
<evidence type="ECO:0000313" key="3">
    <source>
        <dbReference type="EMBL" id="KAH3799422.1"/>
    </source>
</evidence>
<proteinExistence type="predicted"/>
<accession>A0A9D4FJE0</accession>
<evidence type="ECO:0000259" key="2">
    <source>
        <dbReference type="Pfam" id="PF04843"/>
    </source>
</evidence>
<organism evidence="3 4">
    <name type="scientific">Dreissena polymorpha</name>
    <name type="common">Zebra mussel</name>
    <name type="synonym">Mytilus polymorpha</name>
    <dbReference type="NCBI Taxonomy" id="45954"/>
    <lineage>
        <taxon>Eukaryota</taxon>
        <taxon>Metazoa</taxon>
        <taxon>Spiralia</taxon>
        <taxon>Lophotrochozoa</taxon>
        <taxon>Mollusca</taxon>
        <taxon>Bivalvia</taxon>
        <taxon>Autobranchia</taxon>
        <taxon>Heteroconchia</taxon>
        <taxon>Euheterodonta</taxon>
        <taxon>Imparidentia</taxon>
        <taxon>Neoheterodontei</taxon>
        <taxon>Myida</taxon>
        <taxon>Dreissenoidea</taxon>
        <taxon>Dreissenidae</taxon>
        <taxon>Dreissena</taxon>
    </lineage>
</organism>
<dbReference type="PANTHER" id="PTHR40552:SF6">
    <property type="entry name" value="FI09606P-RELATED"/>
    <property type="match status" value="1"/>
</dbReference>
<dbReference type="InterPro" id="IPR006928">
    <property type="entry name" value="Herpes_teg_USP"/>
</dbReference>
<comment type="caution">
    <text evidence="3">The sequence shown here is derived from an EMBL/GenBank/DDBJ whole genome shotgun (WGS) entry which is preliminary data.</text>
</comment>
<evidence type="ECO:0000313" key="4">
    <source>
        <dbReference type="Proteomes" id="UP000828390"/>
    </source>
</evidence>
<name>A0A9D4FJE0_DREPO</name>
<feature type="chain" id="PRO_5038455096" description="Peptidase C76 domain-containing protein" evidence="1">
    <location>
        <begin position="24"/>
        <end position="424"/>
    </location>
</feature>
<sequence>MHFRKDYFLQVVMFLLQATTHQGDPQLYSGNGKQCVCNSLVAVMEATRKPPCQWPYSTLEKILLKGDMMYIDMKENINHEYLQISDIPTVVKDKMIIKSEEFFGTLKQSANDMPGIELEDAVNNIQKNFDGMILLIGNKSPTYASAIIKNNESFFFFDPHSRNDSGMCAADGKATLTKHKSLADLCLFTRHLCASIFKNVNIQFEIRGINVIDISGLEESDSFESSSESDFSGFDYVSEAELVEAHLRVKALSDNLSNVDDTETFINDIMINLNDSEVLMKEIDMEILNEFDSTRNGQDTGTDITGHEHCIGTDITGHEPDIGTDITRQEQDIGTDITRHEHGIGTDITGHEPDIGTDITGHDQDIGTDITRHEQDIGTDISIHEHGIGTDITGHEQDIGTDISGQEHGIETDITGHRDRHLRT</sequence>
<reference evidence="3" key="2">
    <citation type="submission" date="2020-11" db="EMBL/GenBank/DDBJ databases">
        <authorList>
            <person name="McCartney M.A."/>
            <person name="Auch B."/>
            <person name="Kono T."/>
            <person name="Mallez S."/>
            <person name="Becker A."/>
            <person name="Gohl D.M."/>
            <person name="Silverstein K.A.T."/>
            <person name="Koren S."/>
            <person name="Bechman K.B."/>
            <person name="Herman A."/>
            <person name="Abrahante J.E."/>
            <person name="Garbe J."/>
        </authorList>
    </citation>
    <scope>NUCLEOTIDE SEQUENCE</scope>
    <source>
        <strain evidence="3">Duluth1</strain>
        <tissue evidence="3">Whole animal</tissue>
    </source>
</reference>
<keyword evidence="1" id="KW-0732">Signal</keyword>
<dbReference type="InterPro" id="IPR038765">
    <property type="entry name" value="Papain-like_cys_pep_sf"/>
</dbReference>
<feature type="domain" description="Peptidase C76" evidence="2">
    <location>
        <begin position="20"/>
        <end position="165"/>
    </location>
</feature>
<dbReference type="EMBL" id="JAIWYP010000007">
    <property type="protein sequence ID" value="KAH3799422.1"/>
    <property type="molecule type" value="Genomic_DNA"/>
</dbReference>